<dbReference type="HOGENOM" id="CLU_2371449_0_0_11"/>
<proteinExistence type="predicted"/>
<protein>
    <submittedName>
        <fullName evidence="2">Uncharacterized protein</fullName>
    </submittedName>
</protein>
<accession>J1ZLZ6</accession>
<feature type="region of interest" description="Disordered" evidence="1">
    <location>
        <begin position="49"/>
        <end position="95"/>
    </location>
</feature>
<sequence>MTGFLLMPHVSRAALAGWFQQRGQGAEGVAAGVACAVLDAADAVQVPSAVMRPDSPRGPGRDRRTDVLRLCPRIPSGRPHSTGRQREVEYQQRLG</sequence>
<name>J1ZLZ6_9ACTN</name>
<reference evidence="2" key="1">
    <citation type="journal article" date="2012" name="J. Bacteriol.">
        <title>Genome Sequence of Streptomyces auratus Strain AGR0001, a Phoslactomycin-Producing Actinomycete.</title>
        <authorList>
            <person name="Han X."/>
            <person name="Li M."/>
            <person name="Ding Z."/>
            <person name="Zhao J."/>
            <person name="Ji K."/>
            <person name="Wen M."/>
            <person name="Lu T."/>
        </authorList>
    </citation>
    <scope>NUCLEOTIDE SEQUENCE [LARGE SCALE GENOMIC DNA]</scope>
    <source>
        <strain evidence="2">AGR0001</strain>
    </source>
</reference>
<dbReference type="AlphaFoldDB" id="J1ZLZ6"/>
<organism evidence="2">
    <name type="scientific">Streptomyces auratus AGR0001</name>
    <dbReference type="NCBI Taxonomy" id="1160718"/>
    <lineage>
        <taxon>Bacteria</taxon>
        <taxon>Bacillati</taxon>
        <taxon>Actinomycetota</taxon>
        <taxon>Actinomycetes</taxon>
        <taxon>Kitasatosporales</taxon>
        <taxon>Streptomycetaceae</taxon>
        <taxon>Streptomyces</taxon>
    </lineage>
</organism>
<dbReference type="EMBL" id="AJGV01000226">
    <property type="protein sequence ID" value="EJJ02451.1"/>
    <property type="molecule type" value="Genomic_DNA"/>
</dbReference>
<gene>
    <name evidence="2" type="ORF">SU9_33793</name>
</gene>
<comment type="caution">
    <text evidence="2">The sequence shown here is derived from an EMBL/GenBank/DDBJ whole genome shotgun (WGS) entry which is preliminary data.</text>
</comment>
<feature type="compositionally biased region" description="Basic and acidic residues" evidence="1">
    <location>
        <begin position="84"/>
        <end position="95"/>
    </location>
</feature>
<evidence type="ECO:0000256" key="1">
    <source>
        <dbReference type="SAM" id="MobiDB-lite"/>
    </source>
</evidence>
<evidence type="ECO:0000313" key="2">
    <source>
        <dbReference type="EMBL" id="EJJ02451.1"/>
    </source>
</evidence>